<protein>
    <submittedName>
        <fullName evidence="1">Mitochondrial outer membrane translocase complex, subunit Tom22</fullName>
    </submittedName>
</protein>
<accession>A0ACB8QY06</accession>
<keyword evidence="2" id="KW-1185">Reference proteome</keyword>
<evidence type="ECO:0000313" key="1">
    <source>
        <dbReference type="EMBL" id="KAI0036428.1"/>
    </source>
</evidence>
<sequence length="153" mass="15648">MVKVEIVDDKETLSRGESPYSSPASSRTGSSASLASVESESPADESFLDRLAALRDIVPPATRHNIATRAAATAAFIKRTGKFAGNVVWVLTTSALLVGLPMALSLEGEAAVMEQEKAMLAQGGSSMLPSGSLYPGGALPQGQSAGGLTPPGF</sequence>
<dbReference type="EMBL" id="MU273471">
    <property type="protein sequence ID" value="KAI0036428.1"/>
    <property type="molecule type" value="Genomic_DNA"/>
</dbReference>
<reference evidence="1" key="1">
    <citation type="submission" date="2021-02" db="EMBL/GenBank/DDBJ databases">
        <authorList>
            <consortium name="DOE Joint Genome Institute"/>
            <person name="Ahrendt S."/>
            <person name="Looney B.P."/>
            <person name="Miyauchi S."/>
            <person name="Morin E."/>
            <person name="Drula E."/>
            <person name="Courty P.E."/>
            <person name="Chicoki N."/>
            <person name="Fauchery L."/>
            <person name="Kohler A."/>
            <person name="Kuo A."/>
            <person name="Labutti K."/>
            <person name="Pangilinan J."/>
            <person name="Lipzen A."/>
            <person name="Riley R."/>
            <person name="Andreopoulos W."/>
            <person name="He G."/>
            <person name="Johnson J."/>
            <person name="Barry K.W."/>
            <person name="Grigoriev I.V."/>
            <person name="Nagy L."/>
            <person name="Hibbett D."/>
            <person name="Henrissat B."/>
            <person name="Matheny P.B."/>
            <person name="Labbe J."/>
            <person name="Martin F."/>
        </authorList>
    </citation>
    <scope>NUCLEOTIDE SEQUENCE</scope>
    <source>
        <strain evidence="1">EC-137</strain>
    </source>
</reference>
<evidence type="ECO:0000313" key="2">
    <source>
        <dbReference type="Proteomes" id="UP000814128"/>
    </source>
</evidence>
<organism evidence="1 2">
    <name type="scientific">Vararia minispora EC-137</name>
    <dbReference type="NCBI Taxonomy" id="1314806"/>
    <lineage>
        <taxon>Eukaryota</taxon>
        <taxon>Fungi</taxon>
        <taxon>Dikarya</taxon>
        <taxon>Basidiomycota</taxon>
        <taxon>Agaricomycotina</taxon>
        <taxon>Agaricomycetes</taxon>
        <taxon>Russulales</taxon>
        <taxon>Lachnocladiaceae</taxon>
        <taxon>Vararia</taxon>
    </lineage>
</organism>
<gene>
    <name evidence="1" type="ORF">K488DRAFT_75961</name>
</gene>
<reference evidence="1" key="2">
    <citation type="journal article" date="2022" name="New Phytol.">
        <title>Evolutionary transition to the ectomycorrhizal habit in the genomes of a hyperdiverse lineage of mushroom-forming fungi.</title>
        <authorList>
            <person name="Looney B."/>
            <person name="Miyauchi S."/>
            <person name="Morin E."/>
            <person name="Drula E."/>
            <person name="Courty P.E."/>
            <person name="Kohler A."/>
            <person name="Kuo A."/>
            <person name="LaButti K."/>
            <person name="Pangilinan J."/>
            <person name="Lipzen A."/>
            <person name="Riley R."/>
            <person name="Andreopoulos W."/>
            <person name="He G."/>
            <person name="Johnson J."/>
            <person name="Nolan M."/>
            <person name="Tritt A."/>
            <person name="Barry K.W."/>
            <person name="Grigoriev I.V."/>
            <person name="Nagy L.G."/>
            <person name="Hibbett D."/>
            <person name="Henrissat B."/>
            <person name="Matheny P.B."/>
            <person name="Labbe J."/>
            <person name="Martin F.M."/>
        </authorList>
    </citation>
    <scope>NUCLEOTIDE SEQUENCE</scope>
    <source>
        <strain evidence="1">EC-137</strain>
    </source>
</reference>
<dbReference type="Proteomes" id="UP000814128">
    <property type="component" value="Unassembled WGS sequence"/>
</dbReference>
<name>A0ACB8QY06_9AGAM</name>
<proteinExistence type="predicted"/>
<comment type="caution">
    <text evidence="1">The sequence shown here is derived from an EMBL/GenBank/DDBJ whole genome shotgun (WGS) entry which is preliminary data.</text>
</comment>